<reference evidence="1 2" key="1">
    <citation type="submission" date="2017-08" db="EMBL/GenBank/DDBJ databases">
        <title>Infants hospitalized years apart are colonized by the same room-sourced microbial strains.</title>
        <authorList>
            <person name="Brooks B."/>
            <person name="Olm M.R."/>
            <person name="Firek B.A."/>
            <person name="Baker R."/>
            <person name="Thomas B.C."/>
            <person name="Morowitz M.J."/>
            <person name="Banfield J.F."/>
        </authorList>
    </citation>
    <scope>NUCLEOTIDE SEQUENCE [LARGE SCALE GENOMIC DNA]</scope>
    <source>
        <strain evidence="1">S2_005_002_R2_33</strain>
    </source>
</reference>
<organism evidence="1 2">
    <name type="scientific">Novosphingobium pentaromativorans</name>
    <dbReference type="NCBI Taxonomy" id="205844"/>
    <lineage>
        <taxon>Bacteria</taxon>
        <taxon>Pseudomonadati</taxon>
        <taxon>Pseudomonadota</taxon>
        <taxon>Alphaproteobacteria</taxon>
        <taxon>Sphingomonadales</taxon>
        <taxon>Sphingomonadaceae</taxon>
        <taxon>Novosphingobium</taxon>
    </lineage>
</organism>
<evidence type="ECO:0000313" key="1">
    <source>
        <dbReference type="EMBL" id="PZQ56281.1"/>
    </source>
</evidence>
<name>A0A2W5NRU5_9SPHN</name>
<protein>
    <submittedName>
        <fullName evidence="1">Uncharacterized protein</fullName>
    </submittedName>
</protein>
<accession>A0A2W5NRU5</accession>
<evidence type="ECO:0000313" key="2">
    <source>
        <dbReference type="Proteomes" id="UP000249082"/>
    </source>
</evidence>
<gene>
    <name evidence="1" type="ORF">DI555_06615</name>
</gene>
<dbReference type="EMBL" id="QFPX01000004">
    <property type="protein sequence ID" value="PZQ56281.1"/>
    <property type="molecule type" value="Genomic_DNA"/>
</dbReference>
<comment type="caution">
    <text evidence="1">The sequence shown here is derived from an EMBL/GenBank/DDBJ whole genome shotgun (WGS) entry which is preliminary data.</text>
</comment>
<dbReference type="Proteomes" id="UP000249082">
    <property type="component" value="Unassembled WGS sequence"/>
</dbReference>
<proteinExistence type="predicted"/>
<sequence>MADQTETPSDLLSIKRGIDDRIAIANLSGLEAIQAAFAVDAVSALPAALEALLPQLAPDDVIGTPYNQARCAISTIRGVSDFFEREVSRVQALATAQSQVPAP</sequence>
<dbReference type="AlphaFoldDB" id="A0A2W5NRU5"/>